<dbReference type="InterPro" id="IPR011711">
    <property type="entry name" value="GntR_C"/>
</dbReference>
<dbReference type="Pfam" id="PF00392">
    <property type="entry name" value="GntR"/>
    <property type="match status" value="1"/>
</dbReference>
<keyword evidence="2" id="KW-0238">DNA-binding</keyword>
<dbReference type="EMBL" id="BAABAT010000008">
    <property type="protein sequence ID" value="GAA4250057.1"/>
    <property type="molecule type" value="Genomic_DNA"/>
</dbReference>
<dbReference type="PANTHER" id="PTHR43537:SF24">
    <property type="entry name" value="GLUCONATE OPERON TRANSCRIPTIONAL REPRESSOR"/>
    <property type="match status" value="1"/>
</dbReference>
<evidence type="ECO:0000259" key="4">
    <source>
        <dbReference type="PROSITE" id="PS50949"/>
    </source>
</evidence>
<dbReference type="InterPro" id="IPR036388">
    <property type="entry name" value="WH-like_DNA-bd_sf"/>
</dbReference>
<keyword evidence="6" id="KW-1185">Reference proteome</keyword>
<evidence type="ECO:0000256" key="2">
    <source>
        <dbReference type="ARBA" id="ARBA00023125"/>
    </source>
</evidence>
<keyword evidence="3" id="KW-0804">Transcription</keyword>
<dbReference type="SUPFAM" id="SSF48008">
    <property type="entry name" value="GntR ligand-binding domain-like"/>
    <property type="match status" value="1"/>
</dbReference>
<dbReference type="InterPro" id="IPR000524">
    <property type="entry name" value="Tscrpt_reg_HTH_GntR"/>
</dbReference>
<sequence>MQPEPSKHEIAYREIRERIIDGRYGPGRRLVLSSLARELDVSPVPVREAIRRLEAEGLVQFERNVGARVATLQDDEWERLVEMLALLDGWAFAAAAPRVTPADLAAAREFNRALREAASAEQIEHGAVMLLHRRFHRVLYRCCGNRYVIESLDTIWDRIDASRVLVTLYPSLRLSTAVDEHDALLDRLERGEDDAAVLESCARQHNLNAIRTIRTSVGP</sequence>
<reference evidence="6" key="1">
    <citation type="journal article" date="2019" name="Int. J. Syst. Evol. Microbiol.">
        <title>The Global Catalogue of Microorganisms (GCM) 10K type strain sequencing project: providing services to taxonomists for standard genome sequencing and annotation.</title>
        <authorList>
            <consortium name="The Broad Institute Genomics Platform"/>
            <consortium name="The Broad Institute Genome Sequencing Center for Infectious Disease"/>
            <person name="Wu L."/>
            <person name="Ma J."/>
        </authorList>
    </citation>
    <scope>NUCLEOTIDE SEQUENCE [LARGE SCALE GENOMIC DNA]</scope>
    <source>
        <strain evidence="6">JCM 17441</strain>
    </source>
</reference>
<dbReference type="InterPro" id="IPR008920">
    <property type="entry name" value="TF_FadR/GntR_C"/>
</dbReference>
<dbReference type="PROSITE" id="PS50949">
    <property type="entry name" value="HTH_GNTR"/>
    <property type="match status" value="1"/>
</dbReference>
<evidence type="ECO:0000313" key="5">
    <source>
        <dbReference type="EMBL" id="GAA4250057.1"/>
    </source>
</evidence>
<dbReference type="InterPro" id="IPR036390">
    <property type="entry name" value="WH_DNA-bd_sf"/>
</dbReference>
<dbReference type="SMART" id="SM00895">
    <property type="entry name" value="FCD"/>
    <property type="match status" value="1"/>
</dbReference>
<accession>A0ABP8D8N4</accession>
<dbReference type="Proteomes" id="UP001500620">
    <property type="component" value="Unassembled WGS sequence"/>
</dbReference>
<dbReference type="SUPFAM" id="SSF46785">
    <property type="entry name" value="Winged helix' DNA-binding domain"/>
    <property type="match status" value="1"/>
</dbReference>
<evidence type="ECO:0000256" key="1">
    <source>
        <dbReference type="ARBA" id="ARBA00023015"/>
    </source>
</evidence>
<gene>
    <name evidence="5" type="ORF">GCM10022255_036860</name>
</gene>
<feature type="domain" description="HTH gntR-type" evidence="4">
    <location>
        <begin position="5"/>
        <end position="72"/>
    </location>
</feature>
<dbReference type="RefSeq" id="WP_345128189.1">
    <property type="nucleotide sequence ID" value="NZ_BAABAT010000008.1"/>
</dbReference>
<organism evidence="5 6">
    <name type="scientific">Dactylosporangium darangshiense</name>
    <dbReference type="NCBI Taxonomy" id="579108"/>
    <lineage>
        <taxon>Bacteria</taxon>
        <taxon>Bacillati</taxon>
        <taxon>Actinomycetota</taxon>
        <taxon>Actinomycetes</taxon>
        <taxon>Micromonosporales</taxon>
        <taxon>Micromonosporaceae</taxon>
        <taxon>Dactylosporangium</taxon>
    </lineage>
</organism>
<dbReference type="Pfam" id="PF07729">
    <property type="entry name" value="FCD"/>
    <property type="match status" value="1"/>
</dbReference>
<evidence type="ECO:0000313" key="6">
    <source>
        <dbReference type="Proteomes" id="UP001500620"/>
    </source>
</evidence>
<keyword evidence="1" id="KW-0805">Transcription regulation</keyword>
<dbReference type="Gene3D" id="1.10.10.10">
    <property type="entry name" value="Winged helix-like DNA-binding domain superfamily/Winged helix DNA-binding domain"/>
    <property type="match status" value="1"/>
</dbReference>
<name>A0ABP8D8N4_9ACTN</name>
<proteinExistence type="predicted"/>
<evidence type="ECO:0000256" key="3">
    <source>
        <dbReference type="ARBA" id="ARBA00023163"/>
    </source>
</evidence>
<dbReference type="CDD" id="cd07377">
    <property type="entry name" value="WHTH_GntR"/>
    <property type="match status" value="1"/>
</dbReference>
<dbReference type="PANTHER" id="PTHR43537">
    <property type="entry name" value="TRANSCRIPTIONAL REGULATOR, GNTR FAMILY"/>
    <property type="match status" value="1"/>
</dbReference>
<protein>
    <submittedName>
        <fullName evidence="5">GntR family transcriptional regulator</fullName>
    </submittedName>
</protein>
<comment type="caution">
    <text evidence="5">The sequence shown here is derived from an EMBL/GenBank/DDBJ whole genome shotgun (WGS) entry which is preliminary data.</text>
</comment>
<dbReference type="Gene3D" id="1.20.120.530">
    <property type="entry name" value="GntR ligand-binding domain-like"/>
    <property type="match status" value="1"/>
</dbReference>
<dbReference type="SMART" id="SM00345">
    <property type="entry name" value="HTH_GNTR"/>
    <property type="match status" value="1"/>
</dbReference>